<sequence length="188" mass="20265">MDTESSHAQEHDFAQTSWLDIGGFSPSEQSPTLDYQAFGYGVVPLDPSYGVDIPPPYETLPIAMPPPPSSWPSMLSNQGPFPEPGMPAVPLMQAPPTLAPVPTIPAIPRKASTSKASTGKSSTGKSSTGKSSSGKSNSNPTPRRTLTDEDRRRMCLYHEENKTAKQTDIGGIIRCREKYCFKGPAAER</sequence>
<proteinExistence type="predicted"/>
<accession>A0AAJ8BT81</accession>
<feature type="compositionally biased region" description="Low complexity" evidence="1">
    <location>
        <begin position="110"/>
        <end position="139"/>
    </location>
</feature>
<gene>
    <name evidence="2" type="ORF">An18g04365</name>
</gene>
<organism evidence="2">
    <name type="scientific">Aspergillus niger</name>
    <dbReference type="NCBI Taxonomy" id="5061"/>
    <lineage>
        <taxon>Eukaryota</taxon>
        <taxon>Fungi</taxon>
        <taxon>Dikarya</taxon>
        <taxon>Ascomycota</taxon>
        <taxon>Pezizomycotina</taxon>
        <taxon>Eurotiomycetes</taxon>
        <taxon>Eurotiomycetidae</taxon>
        <taxon>Eurotiales</taxon>
        <taxon>Aspergillaceae</taxon>
        <taxon>Aspergillus</taxon>
        <taxon>Aspergillus subgen. Circumdati</taxon>
    </lineage>
</organism>
<dbReference type="RefSeq" id="XP_059602927.1">
    <property type="nucleotide sequence ID" value="XM_059745765.1"/>
</dbReference>
<evidence type="ECO:0000313" key="2">
    <source>
        <dbReference type="RefSeq" id="XP_059602927.1"/>
    </source>
</evidence>
<name>A0AAJ8BT81_ASPNG</name>
<evidence type="ECO:0000256" key="1">
    <source>
        <dbReference type="SAM" id="MobiDB-lite"/>
    </source>
</evidence>
<feature type="region of interest" description="Disordered" evidence="1">
    <location>
        <begin position="1"/>
        <end position="32"/>
    </location>
</feature>
<reference evidence="2" key="1">
    <citation type="submission" date="2025-02" db="EMBL/GenBank/DDBJ databases">
        <authorList>
            <consortium name="NCBI Genome Project"/>
        </authorList>
    </citation>
    <scope>NUCLEOTIDE SEQUENCE</scope>
</reference>
<feature type="region of interest" description="Disordered" evidence="1">
    <location>
        <begin position="68"/>
        <end position="169"/>
    </location>
</feature>
<feature type="compositionally biased region" description="Basic and acidic residues" evidence="1">
    <location>
        <begin position="1"/>
        <end position="13"/>
    </location>
</feature>
<dbReference type="KEGG" id="ang:An18g04365"/>
<reference evidence="2" key="2">
    <citation type="submission" date="2025-08" db="UniProtKB">
        <authorList>
            <consortium name="RefSeq"/>
        </authorList>
    </citation>
    <scope>IDENTIFICATION</scope>
</reference>
<protein>
    <submittedName>
        <fullName evidence="2">Uncharacterized protein</fullName>
    </submittedName>
</protein>
<dbReference type="GeneID" id="4990001"/>
<feature type="compositionally biased region" description="Basic and acidic residues" evidence="1">
    <location>
        <begin position="145"/>
        <end position="165"/>
    </location>
</feature>
<dbReference type="AlphaFoldDB" id="A0AAJ8BT81"/>